<evidence type="ECO:0000313" key="2">
    <source>
        <dbReference type="EMBL" id="PMB17849.1"/>
    </source>
</evidence>
<feature type="non-terminal residue" evidence="2">
    <location>
        <position position="257"/>
    </location>
</feature>
<evidence type="ECO:0000313" key="3">
    <source>
        <dbReference type="Proteomes" id="UP000235081"/>
    </source>
</evidence>
<evidence type="ECO:0000256" key="1">
    <source>
        <dbReference type="SAM" id="SignalP"/>
    </source>
</evidence>
<gene>
    <name evidence="2" type="ORF">CEN46_22475</name>
</gene>
<dbReference type="AlphaFoldDB" id="A0A2N6L7B6"/>
<evidence type="ECO:0008006" key="4">
    <source>
        <dbReference type="Google" id="ProtNLM"/>
    </source>
</evidence>
<proteinExistence type="predicted"/>
<accession>A0A2N6L7B6</accession>
<feature type="signal peptide" evidence="1">
    <location>
        <begin position="1"/>
        <end position="22"/>
    </location>
</feature>
<organism evidence="2 3">
    <name type="scientific">Fischerella thermalis CCMEE 5318</name>
    <dbReference type="NCBI Taxonomy" id="2019666"/>
    <lineage>
        <taxon>Bacteria</taxon>
        <taxon>Bacillati</taxon>
        <taxon>Cyanobacteriota</taxon>
        <taxon>Cyanophyceae</taxon>
        <taxon>Nostocales</taxon>
        <taxon>Hapalosiphonaceae</taxon>
        <taxon>Fischerella</taxon>
    </lineage>
</organism>
<keyword evidence="1" id="KW-0732">Signal</keyword>
<comment type="caution">
    <text evidence="2">The sequence shown here is derived from an EMBL/GenBank/DDBJ whole genome shotgun (WGS) entry which is preliminary data.</text>
</comment>
<dbReference type="Proteomes" id="UP000235081">
    <property type="component" value="Unassembled WGS sequence"/>
</dbReference>
<name>A0A2N6L7B6_9CYAN</name>
<feature type="chain" id="PRO_5014970016" description="DUF4919 domain-containing protein" evidence="1">
    <location>
        <begin position="23"/>
        <end position="257"/>
    </location>
</feature>
<dbReference type="EMBL" id="NMQE01000761">
    <property type="protein sequence ID" value="PMB17849.1"/>
    <property type="molecule type" value="Genomic_DNA"/>
</dbReference>
<reference evidence="2 3" key="1">
    <citation type="submission" date="2017-07" db="EMBL/GenBank/DDBJ databases">
        <title>Genomes of Fischerella (Mastigocladus) sp. strains.</title>
        <authorList>
            <person name="Miller S.R."/>
        </authorList>
    </citation>
    <scope>NUCLEOTIDE SEQUENCE [LARGE SCALE GENOMIC DNA]</scope>
    <source>
        <strain evidence="2 3">CCMEE 5318</strain>
    </source>
</reference>
<sequence>MIIRILIVFCALRMCGFAPAYAGELQSAQTPQRNSSAPSQKADASPPDFYFASVYTLQEEEAVKGSFQRVADAKGNHEEATQLLLEAGYALATVDLGDMKVGCIVPPSVFASEKSLVYHRLLKALSDMQLKLGEMRRFEELSPEAQEAVLSYIELSESYDLRREHILEALGELSVRLEYGLVFYNSEGFPVASHKPLDQNVLLPRIKELRSRAVRPLPTADKCTYLASKPLRMEILQTLQNEVYPEVVKRIKNALRE</sequence>
<protein>
    <recommendedName>
        <fullName evidence="4">DUF4919 domain-containing protein</fullName>
    </recommendedName>
</protein>